<proteinExistence type="predicted"/>
<name>A0A6I9NM28_9TELE</name>
<evidence type="ECO:0000313" key="2">
    <source>
        <dbReference type="Proteomes" id="UP000504611"/>
    </source>
</evidence>
<keyword evidence="1" id="KW-0732">Signal</keyword>
<accession>A0A6I9NM28</accession>
<feature type="signal peptide" evidence="1">
    <location>
        <begin position="1"/>
        <end position="20"/>
    </location>
</feature>
<dbReference type="Proteomes" id="UP000504611">
    <property type="component" value="Unplaced"/>
</dbReference>
<dbReference type="AlphaFoldDB" id="A0A6I9NM28"/>
<dbReference type="RefSeq" id="XP_010778669.1">
    <property type="nucleotide sequence ID" value="XM_010780367.1"/>
</dbReference>
<dbReference type="GeneID" id="104953426"/>
<gene>
    <name evidence="3" type="primary">LOC104953426</name>
</gene>
<reference evidence="3" key="1">
    <citation type="submission" date="2025-08" db="UniProtKB">
        <authorList>
            <consortium name="RefSeq"/>
        </authorList>
    </citation>
    <scope>IDENTIFICATION</scope>
    <source>
        <tissue evidence="3">Muscle</tissue>
    </source>
</reference>
<keyword evidence="2" id="KW-1185">Reference proteome</keyword>
<evidence type="ECO:0000313" key="3">
    <source>
        <dbReference type="RefSeq" id="XP_010778669.1"/>
    </source>
</evidence>
<sequence>YISSCISLFSFLLTSPSVSVTQLLERISEVLEQNHLFMSDRPGLCQELESLQQHLESLSSSPLPPDSSLNSSQGFTLASVLVNPSGFQQFLVRNLSLSSSTASLLLNTPVSLPEVISVTLP</sequence>
<feature type="chain" id="PRO_5026755359" evidence="1">
    <location>
        <begin position="21"/>
        <end position="121"/>
    </location>
</feature>
<organism evidence="2 3">
    <name type="scientific">Notothenia coriiceps</name>
    <name type="common">black rockcod</name>
    <dbReference type="NCBI Taxonomy" id="8208"/>
    <lineage>
        <taxon>Eukaryota</taxon>
        <taxon>Metazoa</taxon>
        <taxon>Chordata</taxon>
        <taxon>Craniata</taxon>
        <taxon>Vertebrata</taxon>
        <taxon>Euteleostomi</taxon>
        <taxon>Actinopterygii</taxon>
        <taxon>Neopterygii</taxon>
        <taxon>Teleostei</taxon>
        <taxon>Neoteleostei</taxon>
        <taxon>Acanthomorphata</taxon>
        <taxon>Eupercaria</taxon>
        <taxon>Perciformes</taxon>
        <taxon>Notothenioidei</taxon>
        <taxon>Nototheniidae</taxon>
        <taxon>Notothenia</taxon>
    </lineage>
</organism>
<evidence type="ECO:0000256" key="1">
    <source>
        <dbReference type="SAM" id="SignalP"/>
    </source>
</evidence>
<feature type="non-terminal residue" evidence="3">
    <location>
        <position position="1"/>
    </location>
</feature>
<feature type="non-terminal residue" evidence="3">
    <location>
        <position position="121"/>
    </location>
</feature>
<protein>
    <submittedName>
        <fullName evidence="3">ATP-binding cassette sub-family A member 2-like</fullName>
    </submittedName>
</protein>
<dbReference type="KEGG" id="ncc:104953426"/>